<sequence length="235" mass="26083">MEIIFLNKYVRKFKRYFIISIFFYLIISNDLVLGKGGGGRGGNKGGGNIGGKTSEDGIGTSKNKATSSTVSSGNRSGSSWVFFYYGGSGQRYCGNLCILTCVLVSIIILLIIGCGICMCYRTKKRSNAEDQIEANDTNSYNGNDNIYPPQSNALSTTSSFVPPPTYYPPPKINYNYTQNYSNNNLDGNYTNYAPGHNKLSPPLIEDNYDYNQVKISSRRESFDSMDEVLKKNKKK</sequence>
<dbReference type="EMBL" id="QKYT01001477">
    <property type="protein sequence ID" value="RIA79193.1"/>
    <property type="molecule type" value="Genomic_DNA"/>
</dbReference>
<dbReference type="AlphaFoldDB" id="A0A397RYD1"/>
<evidence type="ECO:0000313" key="3">
    <source>
        <dbReference type="EMBL" id="RIA79193.1"/>
    </source>
</evidence>
<keyword evidence="2" id="KW-1133">Transmembrane helix</keyword>
<feature type="transmembrane region" description="Helical" evidence="2">
    <location>
        <begin position="16"/>
        <end position="34"/>
    </location>
</feature>
<comment type="caution">
    <text evidence="3">The sequence shown here is derived from an EMBL/GenBank/DDBJ whole genome shotgun (WGS) entry which is preliminary data.</text>
</comment>
<gene>
    <name evidence="3" type="ORF">C1645_882789</name>
</gene>
<feature type="region of interest" description="Disordered" evidence="1">
    <location>
        <begin position="44"/>
        <end position="74"/>
    </location>
</feature>
<dbReference type="OrthoDB" id="2422361at2759"/>
<protein>
    <submittedName>
        <fullName evidence="3">Uncharacterized protein</fullName>
    </submittedName>
</protein>
<keyword evidence="2" id="KW-0472">Membrane</keyword>
<proteinExistence type="predicted"/>
<accession>A0A397RYD1</accession>
<evidence type="ECO:0000256" key="2">
    <source>
        <dbReference type="SAM" id="Phobius"/>
    </source>
</evidence>
<keyword evidence="4" id="KW-1185">Reference proteome</keyword>
<organism evidence="3 4">
    <name type="scientific">Glomus cerebriforme</name>
    <dbReference type="NCBI Taxonomy" id="658196"/>
    <lineage>
        <taxon>Eukaryota</taxon>
        <taxon>Fungi</taxon>
        <taxon>Fungi incertae sedis</taxon>
        <taxon>Mucoromycota</taxon>
        <taxon>Glomeromycotina</taxon>
        <taxon>Glomeromycetes</taxon>
        <taxon>Glomerales</taxon>
        <taxon>Glomeraceae</taxon>
        <taxon>Glomus</taxon>
    </lineage>
</organism>
<evidence type="ECO:0000256" key="1">
    <source>
        <dbReference type="SAM" id="MobiDB-lite"/>
    </source>
</evidence>
<feature type="transmembrane region" description="Helical" evidence="2">
    <location>
        <begin position="92"/>
        <end position="120"/>
    </location>
</feature>
<evidence type="ECO:0000313" key="4">
    <source>
        <dbReference type="Proteomes" id="UP000265703"/>
    </source>
</evidence>
<reference evidence="3 4" key="1">
    <citation type="submission" date="2018-06" db="EMBL/GenBank/DDBJ databases">
        <title>Comparative genomics reveals the genomic features of Rhizophagus irregularis, R. cerebriforme, R. diaphanum and Gigaspora rosea, and their symbiotic lifestyle signature.</title>
        <authorList>
            <person name="Morin E."/>
            <person name="San Clemente H."/>
            <person name="Chen E.C.H."/>
            <person name="De La Providencia I."/>
            <person name="Hainaut M."/>
            <person name="Kuo A."/>
            <person name="Kohler A."/>
            <person name="Murat C."/>
            <person name="Tang N."/>
            <person name="Roy S."/>
            <person name="Loubradou J."/>
            <person name="Henrissat B."/>
            <person name="Grigoriev I.V."/>
            <person name="Corradi N."/>
            <person name="Roux C."/>
            <person name="Martin F.M."/>
        </authorList>
    </citation>
    <scope>NUCLEOTIDE SEQUENCE [LARGE SCALE GENOMIC DNA]</scope>
    <source>
        <strain evidence="3 4">DAOM 227022</strain>
    </source>
</reference>
<name>A0A397RYD1_9GLOM</name>
<keyword evidence="2" id="KW-0812">Transmembrane</keyword>
<dbReference type="Proteomes" id="UP000265703">
    <property type="component" value="Unassembled WGS sequence"/>
</dbReference>